<evidence type="ECO:0000256" key="4">
    <source>
        <dbReference type="ARBA" id="ARBA00022642"/>
    </source>
</evidence>
<keyword evidence="9 11" id="KW-0520">NAD</keyword>
<dbReference type="HAMAP" id="MF_00244">
    <property type="entry name" value="NaMN_adenylyltr"/>
    <property type="match status" value="1"/>
</dbReference>
<dbReference type="GO" id="GO:0004515">
    <property type="term" value="F:nicotinate-nucleotide adenylyltransferase activity"/>
    <property type="evidence" value="ECO:0007669"/>
    <property type="project" value="UniProtKB-UniRule"/>
</dbReference>
<evidence type="ECO:0000256" key="10">
    <source>
        <dbReference type="ARBA" id="ARBA00048721"/>
    </source>
</evidence>
<keyword evidence="4 11" id="KW-0662">Pyridine nucleotide biosynthesis</keyword>
<proteinExistence type="inferred from homology"/>
<dbReference type="InterPro" id="IPR014729">
    <property type="entry name" value="Rossmann-like_a/b/a_fold"/>
</dbReference>
<dbReference type="PANTHER" id="PTHR39321">
    <property type="entry name" value="NICOTINATE-NUCLEOTIDE ADENYLYLTRANSFERASE-RELATED"/>
    <property type="match status" value="1"/>
</dbReference>
<comment type="pathway">
    <text evidence="2 11">Cofactor biosynthesis; NAD(+) biosynthesis; deamido-NAD(+) from nicotinate D-ribonucleotide: step 1/1.</text>
</comment>
<keyword evidence="5 11" id="KW-0808">Transferase</keyword>
<evidence type="ECO:0000256" key="5">
    <source>
        <dbReference type="ARBA" id="ARBA00022679"/>
    </source>
</evidence>
<dbReference type="GO" id="GO:0005524">
    <property type="term" value="F:ATP binding"/>
    <property type="evidence" value="ECO:0007669"/>
    <property type="project" value="UniProtKB-KW"/>
</dbReference>
<name>A0A1S2NFJ2_9BURK</name>
<evidence type="ECO:0000313" key="13">
    <source>
        <dbReference type="EMBL" id="OIJ43464.1"/>
    </source>
</evidence>
<evidence type="ECO:0000259" key="12">
    <source>
        <dbReference type="Pfam" id="PF01467"/>
    </source>
</evidence>
<protein>
    <recommendedName>
        <fullName evidence="11">Probable nicotinate-nucleotide adenylyltransferase</fullName>
        <ecNumber evidence="11">2.7.7.18</ecNumber>
    </recommendedName>
    <alternativeName>
        <fullName evidence="11">Deamido-NAD(+) diphosphorylase</fullName>
    </alternativeName>
    <alternativeName>
        <fullName evidence="11">Deamido-NAD(+) pyrophosphorylase</fullName>
    </alternativeName>
    <alternativeName>
        <fullName evidence="11">Nicotinate mononucleotide adenylyltransferase</fullName>
        <shortName evidence="11">NaMN adenylyltransferase</shortName>
    </alternativeName>
</protein>
<dbReference type="NCBIfam" id="NF005410">
    <property type="entry name" value="PRK06973.1"/>
    <property type="match status" value="1"/>
</dbReference>
<evidence type="ECO:0000256" key="9">
    <source>
        <dbReference type="ARBA" id="ARBA00023027"/>
    </source>
</evidence>
<feature type="domain" description="Cytidyltransferase-like" evidence="12">
    <location>
        <begin position="16"/>
        <end position="199"/>
    </location>
</feature>
<sequence>MTLAAGASGRNRCVAVLGGSFDPVHQGHVALARLFAGLLRPDALRILPAGQPWQKNGLQASDRDRVAMLELAFEALKSPSLPVTIDLQEIERKTPTYTVETLRALRAELGPRTSIVFLMGADQLRKLDSWNEWRELFALANLGVATRPGYDLAQEALPPVVAQELSTRLATPDTVRLLAHGKVCLAPTLDVDLSSSQLRAALQSGADASALGMAQVLDYIQQHNLYKN</sequence>
<evidence type="ECO:0000256" key="6">
    <source>
        <dbReference type="ARBA" id="ARBA00022695"/>
    </source>
</evidence>
<keyword evidence="6 11" id="KW-0548">Nucleotidyltransferase</keyword>
<dbReference type="PANTHER" id="PTHR39321:SF3">
    <property type="entry name" value="PHOSPHOPANTETHEINE ADENYLYLTRANSFERASE"/>
    <property type="match status" value="1"/>
</dbReference>
<dbReference type="Gene3D" id="3.40.50.620">
    <property type="entry name" value="HUPs"/>
    <property type="match status" value="1"/>
</dbReference>
<keyword evidence="7 11" id="KW-0547">Nucleotide-binding</keyword>
<dbReference type="AlphaFoldDB" id="A0A1S2NFJ2"/>
<evidence type="ECO:0000256" key="8">
    <source>
        <dbReference type="ARBA" id="ARBA00022840"/>
    </source>
</evidence>
<evidence type="ECO:0000256" key="11">
    <source>
        <dbReference type="HAMAP-Rule" id="MF_00244"/>
    </source>
</evidence>
<dbReference type="CDD" id="cd02165">
    <property type="entry name" value="NMNAT"/>
    <property type="match status" value="1"/>
</dbReference>
<gene>
    <name evidence="11 13" type="primary">nadD</name>
    <name evidence="13" type="ORF">LO55_2228</name>
</gene>
<dbReference type="InterPro" id="IPR004821">
    <property type="entry name" value="Cyt_trans-like"/>
</dbReference>
<evidence type="ECO:0000256" key="7">
    <source>
        <dbReference type="ARBA" id="ARBA00022741"/>
    </source>
</evidence>
<comment type="caution">
    <text evidence="13">The sequence shown here is derived from an EMBL/GenBank/DDBJ whole genome shotgun (WGS) entry which is preliminary data.</text>
</comment>
<dbReference type="EMBL" id="JRYB01000001">
    <property type="protein sequence ID" value="OIJ43464.1"/>
    <property type="molecule type" value="Genomic_DNA"/>
</dbReference>
<accession>A0A1S2NFJ2</accession>
<evidence type="ECO:0000256" key="2">
    <source>
        <dbReference type="ARBA" id="ARBA00005019"/>
    </source>
</evidence>
<keyword evidence="8 11" id="KW-0067">ATP-binding</keyword>
<evidence type="ECO:0000256" key="1">
    <source>
        <dbReference type="ARBA" id="ARBA00002324"/>
    </source>
</evidence>
<dbReference type="Proteomes" id="UP000180246">
    <property type="component" value="Unassembled WGS sequence"/>
</dbReference>
<dbReference type="EC" id="2.7.7.18" evidence="11"/>
<dbReference type="NCBIfam" id="TIGR00482">
    <property type="entry name" value="nicotinate (nicotinamide) nucleotide adenylyltransferase"/>
    <property type="match status" value="1"/>
</dbReference>
<evidence type="ECO:0000313" key="14">
    <source>
        <dbReference type="Proteomes" id="UP000180246"/>
    </source>
</evidence>
<comment type="similarity">
    <text evidence="3 11">Belongs to the NadD family.</text>
</comment>
<dbReference type="UniPathway" id="UPA00253">
    <property type="reaction ID" value="UER00332"/>
</dbReference>
<dbReference type="RefSeq" id="WP_071361493.1">
    <property type="nucleotide sequence ID" value="NZ_JRYB01000001.1"/>
</dbReference>
<dbReference type="SUPFAM" id="SSF52374">
    <property type="entry name" value="Nucleotidylyl transferase"/>
    <property type="match status" value="1"/>
</dbReference>
<reference evidence="13 14" key="1">
    <citation type="submission" date="2014-10" db="EMBL/GenBank/DDBJ databases">
        <authorList>
            <person name="Seo M.-J."/>
            <person name="Seok Y.J."/>
            <person name="Cha I.-T."/>
        </authorList>
    </citation>
    <scope>NUCLEOTIDE SEQUENCE [LARGE SCALE GENOMIC DNA]</scope>
    <source>
        <strain evidence="13 14">NEU</strain>
    </source>
</reference>
<evidence type="ECO:0000256" key="3">
    <source>
        <dbReference type="ARBA" id="ARBA00009014"/>
    </source>
</evidence>
<comment type="catalytic activity">
    <reaction evidence="10 11">
        <text>nicotinate beta-D-ribonucleotide + ATP + H(+) = deamido-NAD(+) + diphosphate</text>
        <dbReference type="Rhea" id="RHEA:22860"/>
        <dbReference type="ChEBI" id="CHEBI:15378"/>
        <dbReference type="ChEBI" id="CHEBI:30616"/>
        <dbReference type="ChEBI" id="CHEBI:33019"/>
        <dbReference type="ChEBI" id="CHEBI:57502"/>
        <dbReference type="ChEBI" id="CHEBI:58437"/>
        <dbReference type="EC" id="2.7.7.18"/>
    </reaction>
</comment>
<dbReference type="GO" id="GO:0009435">
    <property type="term" value="P:NAD+ biosynthetic process"/>
    <property type="evidence" value="ECO:0007669"/>
    <property type="project" value="UniProtKB-UniRule"/>
</dbReference>
<dbReference type="Pfam" id="PF01467">
    <property type="entry name" value="CTP_transf_like"/>
    <property type="match status" value="1"/>
</dbReference>
<organism evidence="13 14">
    <name type="scientific">Massilia timonae</name>
    <dbReference type="NCBI Taxonomy" id="47229"/>
    <lineage>
        <taxon>Bacteria</taxon>
        <taxon>Pseudomonadati</taxon>
        <taxon>Pseudomonadota</taxon>
        <taxon>Betaproteobacteria</taxon>
        <taxon>Burkholderiales</taxon>
        <taxon>Oxalobacteraceae</taxon>
        <taxon>Telluria group</taxon>
        <taxon>Massilia</taxon>
    </lineage>
</organism>
<dbReference type="InterPro" id="IPR005248">
    <property type="entry name" value="NadD/NMNAT"/>
</dbReference>
<comment type="function">
    <text evidence="1 11">Catalyzes the reversible adenylation of nicotinate mononucleotide (NaMN) to nicotinic acid adenine dinucleotide (NaAD).</text>
</comment>